<dbReference type="SMART" id="SM01079">
    <property type="entry name" value="CHASE"/>
    <property type="match status" value="1"/>
</dbReference>
<dbReference type="PROSITE" id="PS50887">
    <property type="entry name" value="GGDEF"/>
    <property type="match status" value="1"/>
</dbReference>
<dbReference type="PANTHER" id="PTHR46663">
    <property type="entry name" value="DIGUANYLATE CYCLASE DGCT-RELATED"/>
    <property type="match status" value="1"/>
</dbReference>
<dbReference type="SMART" id="SM00267">
    <property type="entry name" value="GGDEF"/>
    <property type="match status" value="1"/>
</dbReference>
<dbReference type="InterPro" id="IPR052163">
    <property type="entry name" value="DGC-Regulatory_Protein"/>
</dbReference>
<dbReference type="PROSITE" id="PS50839">
    <property type="entry name" value="CHASE"/>
    <property type="match status" value="1"/>
</dbReference>
<name>A0ABN1I3P6_9GAMM</name>
<accession>A0ABN1I3P6</accession>
<feature type="domain" description="CHASE" evidence="6">
    <location>
        <begin position="113"/>
        <end position="250"/>
    </location>
</feature>
<organism evidence="8 9">
    <name type="scientific">Marinobacterium maritimum</name>
    <dbReference type="NCBI Taxonomy" id="500162"/>
    <lineage>
        <taxon>Bacteria</taxon>
        <taxon>Pseudomonadati</taxon>
        <taxon>Pseudomonadota</taxon>
        <taxon>Gammaproteobacteria</taxon>
        <taxon>Oceanospirillales</taxon>
        <taxon>Oceanospirillaceae</taxon>
        <taxon>Marinobacterium</taxon>
    </lineage>
</organism>
<dbReference type="InterPro" id="IPR006189">
    <property type="entry name" value="CHASE_dom"/>
</dbReference>
<keyword evidence="4 5" id="KW-0472">Membrane</keyword>
<dbReference type="CDD" id="cd01949">
    <property type="entry name" value="GGDEF"/>
    <property type="match status" value="1"/>
</dbReference>
<evidence type="ECO:0000259" key="7">
    <source>
        <dbReference type="PROSITE" id="PS50887"/>
    </source>
</evidence>
<dbReference type="Gene3D" id="3.30.70.270">
    <property type="match status" value="1"/>
</dbReference>
<dbReference type="Proteomes" id="UP001499915">
    <property type="component" value="Unassembled WGS sequence"/>
</dbReference>
<evidence type="ECO:0000256" key="4">
    <source>
        <dbReference type="ARBA" id="ARBA00023136"/>
    </source>
</evidence>
<feature type="domain" description="GGDEF" evidence="7">
    <location>
        <begin position="323"/>
        <end position="452"/>
    </location>
</feature>
<dbReference type="NCBIfam" id="TIGR00254">
    <property type="entry name" value="GGDEF"/>
    <property type="match status" value="1"/>
</dbReference>
<reference evidence="8 9" key="1">
    <citation type="journal article" date="2019" name="Int. J. Syst. Evol. Microbiol.">
        <title>The Global Catalogue of Microorganisms (GCM) 10K type strain sequencing project: providing services to taxonomists for standard genome sequencing and annotation.</title>
        <authorList>
            <consortium name="The Broad Institute Genomics Platform"/>
            <consortium name="The Broad Institute Genome Sequencing Center for Infectious Disease"/>
            <person name="Wu L."/>
            <person name="Ma J."/>
        </authorList>
    </citation>
    <scope>NUCLEOTIDE SEQUENCE [LARGE SCALE GENOMIC DNA]</scope>
    <source>
        <strain evidence="8 9">JCM 15134</strain>
    </source>
</reference>
<dbReference type="InterPro" id="IPR029787">
    <property type="entry name" value="Nucleotide_cyclase"/>
</dbReference>
<evidence type="ECO:0000256" key="5">
    <source>
        <dbReference type="SAM" id="Phobius"/>
    </source>
</evidence>
<dbReference type="InterPro" id="IPR000160">
    <property type="entry name" value="GGDEF_dom"/>
</dbReference>
<dbReference type="Gene3D" id="3.30.450.350">
    <property type="entry name" value="CHASE domain"/>
    <property type="match status" value="1"/>
</dbReference>
<gene>
    <name evidence="8" type="ORF">GCM10009104_10180</name>
</gene>
<keyword evidence="2 5" id="KW-0812">Transmembrane</keyword>
<dbReference type="EMBL" id="BAAAET010000001">
    <property type="protein sequence ID" value="GAA0686303.1"/>
    <property type="molecule type" value="Genomic_DNA"/>
</dbReference>
<comment type="subcellular location">
    <subcellularLocation>
        <location evidence="1">Membrane</location>
    </subcellularLocation>
</comment>
<keyword evidence="3 5" id="KW-1133">Transmembrane helix</keyword>
<feature type="transmembrane region" description="Helical" evidence="5">
    <location>
        <begin position="14"/>
        <end position="37"/>
    </location>
</feature>
<protein>
    <submittedName>
        <fullName evidence="8">Diguanylate cyclase</fullName>
    </submittedName>
</protein>
<comment type="caution">
    <text evidence="8">The sequence shown here is derived from an EMBL/GenBank/DDBJ whole genome shotgun (WGS) entry which is preliminary data.</text>
</comment>
<evidence type="ECO:0000256" key="1">
    <source>
        <dbReference type="ARBA" id="ARBA00004370"/>
    </source>
</evidence>
<dbReference type="Pfam" id="PF03924">
    <property type="entry name" value="CHASE"/>
    <property type="match status" value="1"/>
</dbReference>
<sequence length="465" mass="51450">MTRTLLRSGLKPRVVYLIIVLLLVVGGILTEYVVGMAKQRAAQIRSMEATALLASMRAQLETEVNSVLYLSRSLTTFVSAYPDSSPERWYELSREIIGDAPLVRNIGLAPDNVMQFVYPLEGNEAVIGLDYRTNKEQWPAVEEAIISGKMKLAGPVNLIQGGQGVIARAPIHYRHGTARHYWGLASIVLDFDTLMNKSGIKETASGFEIAIRGRDGTGETGDIFFGDRAVFVDPVAKMQIFFPGGVWVIAANPIHGINASVIWMRLTAWGLLAVLAGLIMLMYRLYRLAHHQSNTDSLTGEANRRSLMHRAEHLAQLYPRSGIGFALLFIDLNHFKAVNDTHGHHMGDLLLIAAARRLRDNCRATDTLARNGGDEFILLQPGVGLEDVRRLAAKLEQLMANPFEIAGLELSISASVGYAVFPNESNDCETVISLADSRMYARKRKKKALEQRGRQDDIEEVVVVE</sequence>
<dbReference type="SUPFAM" id="SSF55073">
    <property type="entry name" value="Nucleotide cyclase"/>
    <property type="match status" value="1"/>
</dbReference>
<proteinExistence type="predicted"/>
<evidence type="ECO:0000313" key="9">
    <source>
        <dbReference type="Proteomes" id="UP001499915"/>
    </source>
</evidence>
<dbReference type="InterPro" id="IPR043128">
    <property type="entry name" value="Rev_trsase/Diguanyl_cyclase"/>
</dbReference>
<evidence type="ECO:0000256" key="3">
    <source>
        <dbReference type="ARBA" id="ARBA00022989"/>
    </source>
</evidence>
<evidence type="ECO:0000256" key="2">
    <source>
        <dbReference type="ARBA" id="ARBA00022692"/>
    </source>
</evidence>
<evidence type="ECO:0000313" key="8">
    <source>
        <dbReference type="EMBL" id="GAA0686303.1"/>
    </source>
</evidence>
<dbReference type="InterPro" id="IPR042240">
    <property type="entry name" value="CHASE_sf"/>
</dbReference>
<evidence type="ECO:0000259" key="6">
    <source>
        <dbReference type="PROSITE" id="PS50839"/>
    </source>
</evidence>
<dbReference type="Pfam" id="PF00990">
    <property type="entry name" value="GGDEF"/>
    <property type="match status" value="1"/>
</dbReference>
<feature type="transmembrane region" description="Helical" evidence="5">
    <location>
        <begin position="266"/>
        <end position="286"/>
    </location>
</feature>
<keyword evidence="9" id="KW-1185">Reference proteome</keyword>
<dbReference type="PANTHER" id="PTHR46663:SF2">
    <property type="entry name" value="GGDEF DOMAIN-CONTAINING PROTEIN"/>
    <property type="match status" value="1"/>
</dbReference>